<organism evidence="3 4">
    <name type="scientific">Coccomyxa viridis</name>
    <dbReference type="NCBI Taxonomy" id="1274662"/>
    <lineage>
        <taxon>Eukaryota</taxon>
        <taxon>Viridiplantae</taxon>
        <taxon>Chlorophyta</taxon>
        <taxon>core chlorophytes</taxon>
        <taxon>Trebouxiophyceae</taxon>
        <taxon>Trebouxiophyceae incertae sedis</taxon>
        <taxon>Coccomyxaceae</taxon>
        <taxon>Coccomyxa</taxon>
    </lineage>
</organism>
<proteinExistence type="predicted"/>
<dbReference type="Gene3D" id="3.40.605.10">
    <property type="entry name" value="Aldehyde Dehydrogenase, Chain A, domain 1"/>
    <property type="match status" value="1"/>
</dbReference>
<comment type="caution">
    <text evidence="3">The sequence shown here is derived from an EMBL/GenBank/DDBJ whole genome shotgun (WGS) entry which is preliminary data.</text>
</comment>
<evidence type="ECO:0000313" key="3">
    <source>
        <dbReference type="EMBL" id="CAK0769822.1"/>
    </source>
</evidence>
<dbReference type="InterPro" id="IPR016162">
    <property type="entry name" value="Ald_DH_N"/>
</dbReference>
<dbReference type="SUPFAM" id="SSF53720">
    <property type="entry name" value="ALDH-like"/>
    <property type="match status" value="1"/>
</dbReference>
<evidence type="ECO:0000256" key="1">
    <source>
        <dbReference type="SAM" id="MobiDB-lite"/>
    </source>
</evidence>
<dbReference type="Pfam" id="PF00171">
    <property type="entry name" value="Aldedh"/>
    <property type="match status" value="1"/>
</dbReference>
<evidence type="ECO:0000259" key="2">
    <source>
        <dbReference type="Pfam" id="PF00171"/>
    </source>
</evidence>
<gene>
    <name evidence="3" type="ORF">CVIRNUC_003706</name>
</gene>
<feature type="compositionally biased region" description="Polar residues" evidence="1">
    <location>
        <begin position="1"/>
        <end position="61"/>
    </location>
</feature>
<dbReference type="AlphaFoldDB" id="A0AAV1I0W4"/>
<reference evidence="3 4" key="1">
    <citation type="submission" date="2023-10" db="EMBL/GenBank/DDBJ databases">
        <authorList>
            <person name="Maclean D."/>
            <person name="Macfadyen A."/>
        </authorList>
    </citation>
    <scope>NUCLEOTIDE SEQUENCE [LARGE SCALE GENOMIC DNA]</scope>
</reference>
<dbReference type="Gene3D" id="3.40.309.10">
    <property type="entry name" value="Aldehyde Dehydrogenase, Chain A, domain 2"/>
    <property type="match status" value="1"/>
</dbReference>
<feature type="domain" description="Aldehyde dehydrogenase" evidence="2">
    <location>
        <begin position="328"/>
        <end position="451"/>
    </location>
</feature>
<dbReference type="InterPro" id="IPR016163">
    <property type="entry name" value="Ald_DH_C"/>
</dbReference>
<protein>
    <recommendedName>
        <fullName evidence="2">Aldehyde dehydrogenase domain-containing protein</fullName>
    </recommendedName>
</protein>
<dbReference type="InterPro" id="IPR016161">
    <property type="entry name" value="Ald_DH/histidinol_DH"/>
</dbReference>
<evidence type="ECO:0000313" key="4">
    <source>
        <dbReference type="Proteomes" id="UP001314263"/>
    </source>
</evidence>
<feature type="region of interest" description="Disordered" evidence="1">
    <location>
        <begin position="1"/>
        <end position="92"/>
    </location>
</feature>
<dbReference type="Proteomes" id="UP001314263">
    <property type="component" value="Unassembled WGS sequence"/>
</dbReference>
<name>A0AAV1I0W4_9CHLO</name>
<sequence length="695" mass="75347">MGLSVSCSSSAALQPGSPASQSQGMKKGSETPQIHLTASSTSRSSQHPLYTSSPAKQQTQEPLRKRRQPRFSACFGKSSDKEDHEDSESYQRAKRSGKKLVRMWRFFGGVFQPVLGAVNYIAGPIKPNPKPIELPTGFSPVQPTSLQDLESTLQKLESKKDEWANLTTLKRAELLRKTLACVLEVSKEAAEAATAAKGSYGTGIGEEWNAWLPVAWGIRELADAMDASGQPAPNAVTQRPDGQWVVDAFPLGVESLFFGGMKGEIWVQPGKLPSQGANYRRKAQGKRATGQVSLVLGAGNQTPVACMDILHKLFAEDAVVVCKMNPVNEYLGKFIRKAYAPLVEAGYVEVVYGATKEGSFLCNHDLIKSIHLTGSTATYDAVVWGGKKKAGEPPLKKEVGAELGCVTPYIITPGAWTEADMQYYADEIVAGLVHNAGHNCTKAEILVTDKDWPQREALIAAIRERLDQEPRRVAWYPGSESRADAFKHAGVGVEELGQPLQNGQSASAPSTYIPWLFRAGLSPAEAQTKTENWCGVLQEVALPGTYGDPEAFLDAAVKFANEECWGTLSCSLMVHPDVATQHADAVDRAIADLRYGSININVVTMLGFCVPKLTWGAYPGNTPQDIGSGNCAVHNTLLVDFPQKSVLHAPWRYYPTHLWSSSNRNLEAAVPAAMYFMAYPNIITLISPALAALRG</sequence>
<keyword evidence="4" id="KW-1185">Reference proteome</keyword>
<feature type="compositionally biased region" description="Basic and acidic residues" evidence="1">
    <location>
        <begin position="78"/>
        <end position="91"/>
    </location>
</feature>
<accession>A0AAV1I0W4</accession>
<dbReference type="InterPro" id="IPR015590">
    <property type="entry name" value="Aldehyde_DH_dom"/>
</dbReference>
<dbReference type="GO" id="GO:0016620">
    <property type="term" value="F:oxidoreductase activity, acting on the aldehyde or oxo group of donors, NAD or NADP as acceptor"/>
    <property type="evidence" value="ECO:0007669"/>
    <property type="project" value="InterPro"/>
</dbReference>
<dbReference type="EMBL" id="CAUYUE010000004">
    <property type="protein sequence ID" value="CAK0769822.1"/>
    <property type="molecule type" value="Genomic_DNA"/>
</dbReference>